<organism evidence="2 3">
    <name type="scientific">Candidatus Clostridium eludens</name>
    <dbReference type="NCBI Taxonomy" id="3381663"/>
    <lineage>
        <taxon>Bacteria</taxon>
        <taxon>Bacillati</taxon>
        <taxon>Bacillota</taxon>
        <taxon>Clostridia</taxon>
        <taxon>Eubacteriales</taxon>
        <taxon>Clostridiaceae</taxon>
        <taxon>Clostridium</taxon>
    </lineage>
</organism>
<evidence type="ECO:0000256" key="1">
    <source>
        <dbReference type="SAM" id="SignalP"/>
    </source>
</evidence>
<feature type="signal peptide" evidence="1">
    <location>
        <begin position="1"/>
        <end position="24"/>
    </location>
</feature>
<dbReference type="RefSeq" id="WP_406794584.1">
    <property type="nucleotide sequence ID" value="NZ_JBJHZX010000062.1"/>
</dbReference>
<sequence>MKKFNKKLLTILVMLVLVNSSFTACSLSNSKITSNTSSKTSVSGHSSVSSCASVKWIDFSCKHNVMIKNDDGSLTTMDQPYFKSTLIALRIVNGIITTTSTN</sequence>
<protein>
    <submittedName>
        <fullName evidence="2">Uncharacterized protein</fullName>
    </submittedName>
</protein>
<dbReference type="PROSITE" id="PS51257">
    <property type="entry name" value="PROKAR_LIPOPROTEIN"/>
    <property type="match status" value="1"/>
</dbReference>
<keyword evidence="3" id="KW-1185">Reference proteome</keyword>
<dbReference type="Proteomes" id="UP001623660">
    <property type="component" value="Unassembled WGS sequence"/>
</dbReference>
<name>A0ABW8SQY6_9CLOT</name>
<dbReference type="EMBL" id="JBJHZX010000062">
    <property type="protein sequence ID" value="MFL0198475.1"/>
    <property type="molecule type" value="Genomic_DNA"/>
</dbReference>
<keyword evidence="1" id="KW-0732">Signal</keyword>
<evidence type="ECO:0000313" key="2">
    <source>
        <dbReference type="EMBL" id="MFL0198475.1"/>
    </source>
</evidence>
<proteinExistence type="predicted"/>
<evidence type="ECO:0000313" key="3">
    <source>
        <dbReference type="Proteomes" id="UP001623660"/>
    </source>
</evidence>
<accession>A0ABW8SQY6</accession>
<comment type="caution">
    <text evidence="2">The sequence shown here is derived from an EMBL/GenBank/DDBJ whole genome shotgun (WGS) entry which is preliminary data.</text>
</comment>
<reference evidence="2 3" key="1">
    <citation type="submission" date="2024-11" db="EMBL/GenBank/DDBJ databases">
        <authorList>
            <person name="Heng Y.C."/>
            <person name="Lim A.C.H."/>
            <person name="Lee J.K.Y."/>
            <person name="Kittelmann S."/>
        </authorList>
    </citation>
    <scope>NUCLEOTIDE SEQUENCE [LARGE SCALE GENOMIC DNA]</scope>
    <source>
        <strain evidence="2 3">WILCCON 0269</strain>
    </source>
</reference>
<gene>
    <name evidence="2" type="ORF">ACJDU8_23365</name>
</gene>
<feature type="chain" id="PRO_5045617101" evidence="1">
    <location>
        <begin position="25"/>
        <end position="102"/>
    </location>
</feature>